<sequence length="556" mass="61677">MTEQVKINPDLSIILVGSVINKCISEYEGDLSDNRASIPVEEFITQLNDTTRKYTQDFPNDEINFPQIDIKLLSFIINRTLYFKFVSVANNHVIVEVGDRYENYLKNIVATSTFRYSKFLLNGAKSLYKSEQEGNKGVGVEEVTETTEEVKDMESAEQSVESTENVADKEQQVSDSKEDNIESDDATGAASKGQDTKDIEGTKDIEDTEVVVVTEETKNHETEEIGAADGVELASPEIEELSQVDGKPSSATEMETKDTSQSVGSKQAQDNKDDIIQTDVGVEKEQLSQKDDPPESDGETALEENTAKAESKAAAFADEVVEGNEEEKSSEVSEGEVKDTASAVVDVTGEQKELGVKKDSEKRSNADDNSEEGTNNVSASGDRAVSESSSPTPVESETHEPPAQEKSIDTTSPQLQPLPSTKSEPLSRKRPRSQSPAPTQHRKRFQNIAVNLINSIQEHRFSSPFLQAVNPKDAPNYYEMIYEPRNLKGILKALKSKADPPVYSSIKELERDVMLMFANCIMYNRPDEDLVELTRTMKRDVGDMFKMFKEAESEIK</sequence>
<dbReference type="PRINTS" id="PR00503">
    <property type="entry name" value="BROMODOMAIN"/>
</dbReference>
<gene>
    <name evidence="5" type="ORF">KGF57_000838</name>
</gene>
<feature type="compositionally biased region" description="Polar residues" evidence="3">
    <location>
        <begin position="249"/>
        <end position="268"/>
    </location>
</feature>
<feature type="compositionally biased region" description="Basic and acidic residues" evidence="3">
    <location>
        <begin position="166"/>
        <end position="180"/>
    </location>
</feature>
<dbReference type="GO" id="GO:0006325">
    <property type="term" value="P:chromatin organization"/>
    <property type="evidence" value="ECO:0007669"/>
    <property type="project" value="UniProtKB-ARBA"/>
</dbReference>
<feature type="compositionally biased region" description="Low complexity" evidence="3">
    <location>
        <begin position="386"/>
        <end position="395"/>
    </location>
</feature>
<evidence type="ECO:0000313" key="6">
    <source>
        <dbReference type="Proteomes" id="UP001204833"/>
    </source>
</evidence>
<evidence type="ECO:0000256" key="2">
    <source>
        <dbReference type="PROSITE-ProRule" id="PRU00035"/>
    </source>
</evidence>
<dbReference type="InterPro" id="IPR001487">
    <property type="entry name" value="Bromodomain"/>
</dbReference>
<dbReference type="Gene3D" id="1.20.920.10">
    <property type="entry name" value="Bromodomain-like"/>
    <property type="match status" value="1"/>
</dbReference>
<dbReference type="PANTHER" id="PTHR15398:SF4">
    <property type="entry name" value="BROMODOMAIN-CONTAINING PROTEIN 8 ISOFORM X1"/>
    <property type="match status" value="1"/>
</dbReference>
<dbReference type="CDD" id="cd04369">
    <property type="entry name" value="Bromodomain"/>
    <property type="match status" value="1"/>
</dbReference>
<evidence type="ECO:0000313" key="5">
    <source>
        <dbReference type="EMBL" id="KAI5965045.1"/>
    </source>
</evidence>
<evidence type="ECO:0000259" key="4">
    <source>
        <dbReference type="PROSITE" id="PS50014"/>
    </source>
</evidence>
<dbReference type="RefSeq" id="XP_051610612.1">
    <property type="nucleotide sequence ID" value="XM_051755348.1"/>
</dbReference>
<proteinExistence type="predicted"/>
<keyword evidence="1 2" id="KW-0103">Bromodomain</keyword>
<feature type="domain" description="Bromo" evidence="4">
    <location>
        <begin position="457"/>
        <end position="531"/>
    </location>
</feature>
<dbReference type="GO" id="GO:0035267">
    <property type="term" value="C:NuA4 histone acetyltransferase complex"/>
    <property type="evidence" value="ECO:0007669"/>
    <property type="project" value="TreeGrafter"/>
</dbReference>
<dbReference type="Proteomes" id="UP001204833">
    <property type="component" value="Unassembled WGS sequence"/>
</dbReference>
<dbReference type="InterPro" id="IPR036427">
    <property type="entry name" value="Bromodomain-like_sf"/>
</dbReference>
<dbReference type="Pfam" id="PF00439">
    <property type="entry name" value="Bromodomain"/>
    <property type="match status" value="1"/>
</dbReference>
<dbReference type="PANTHER" id="PTHR15398">
    <property type="entry name" value="BROMODOMAIN-CONTAINING PROTEIN 8"/>
    <property type="match status" value="1"/>
</dbReference>
<dbReference type="PROSITE" id="PS50014">
    <property type="entry name" value="BROMODOMAIN_2"/>
    <property type="match status" value="1"/>
</dbReference>
<organism evidence="5 6">
    <name type="scientific">Candida theae</name>
    <dbReference type="NCBI Taxonomy" id="1198502"/>
    <lineage>
        <taxon>Eukaryota</taxon>
        <taxon>Fungi</taxon>
        <taxon>Dikarya</taxon>
        <taxon>Ascomycota</taxon>
        <taxon>Saccharomycotina</taxon>
        <taxon>Pichiomycetes</taxon>
        <taxon>Debaryomycetaceae</taxon>
        <taxon>Candida/Lodderomyces clade</taxon>
        <taxon>Candida</taxon>
    </lineage>
</organism>
<accession>A0AAD5BI30</accession>
<evidence type="ECO:0000256" key="1">
    <source>
        <dbReference type="ARBA" id="ARBA00023117"/>
    </source>
</evidence>
<reference evidence="5 6" key="1">
    <citation type="journal article" date="2022" name="DNA Res.">
        <title>Genome analysis of five recently described species of the CUG-Ser clade uncovers Candida theae as a new hybrid lineage with pathogenic potential in the Candida parapsilosis species complex.</title>
        <authorList>
            <person name="Mixao V."/>
            <person name="Del Olmo V."/>
            <person name="Hegedusova E."/>
            <person name="Saus E."/>
            <person name="Pryszcz L."/>
            <person name="Cillingova A."/>
            <person name="Nosek J."/>
            <person name="Gabaldon T."/>
        </authorList>
    </citation>
    <scope>NUCLEOTIDE SEQUENCE [LARGE SCALE GENOMIC DNA]</scope>
    <source>
        <strain evidence="5 6">CBS 12239</strain>
    </source>
</reference>
<dbReference type="SMART" id="SM00297">
    <property type="entry name" value="BROMO"/>
    <property type="match status" value="1"/>
</dbReference>
<protein>
    <recommendedName>
        <fullName evidence="4">Bromo domain-containing protein</fullName>
    </recommendedName>
</protein>
<dbReference type="AlphaFoldDB" id="A0AAD5BI30"/>
<comment type="caution">
    <text evidence="5">The sequence shown here is derived from an EMBL/GenBank/DDBJ whole genome shotgun (WGS) entry which is preliminary data.</text>
</comment>
<dbReference type="EMBL" id="JAIHNG010000046">
    <property type="protein sequence ID" value="KAI5965045.1"/>
    <property type="molecule type" value="Genomic_DNA"/>
</dbReference>
<evidence type="ECO:0000256" key="3">
    <source>
        <dbReference type="SAM" id="MobiDB-lite"/>
    </source>
</evidence>
<dbReference type="SUPFAM" id="SSF47370">
    <property type="entry name" value="Bromodomain"/>
    <property type="match status" value="1"/>
</dbReference>
<name>A0AAD5BI30_9ASCO</name>
<keyword evidence="6" id="KW-1185">Reference proteome</keyword>
<feature type="compositionally biased region" description="Basic and acidic residues" evidence="3">
    <location>
        <begin position="194"/>
        <end position="205"/>
    </location>
</feature>
<feature type="compositionally biased region" description="Polar residues" evidence="3">
    <location>
        <begin position="156"/>
        <end position="165"/>
    </location>
</feature>
<feature type="compositionally biased region" description="Basic and acidic residues" evidence="3">
    <location>
        <begin position="349"/>
        <end position="366"/>
    </location>
</feature>
<feature type="region of interest" description="Disordered" evidence="3">
    <location>
        <begin position="131"/>
        <end position="444"/>
    </location>
</feature>
<feature type="compositionally biased region" description="Basic and acidic residues" evidence="3">
    <location>
        <begin position="269"/>
        <end position="293"/>
    </location>
</feature>
<feature type="compositionally biased region" description="Basic and acidic residues" evidence="3">
    <location>
        <begin position="396"/>
        <end position="408"/>
    </location>
</feature>
<dbReference type="GeneID" id="76148897"/>
<feature type="compositionally biased region" description="Basic and acidic residues" evidence="3">
    <location>
        <begin position="326"/>
        <end position="339"/>
    </location>
</feature>
<feature type="compositionally biased region" description="Polar residues" evidence="3">
    <location>
        <begin position="409"/>
        <end position="424"/>
    </location>
</feature>